<keyword evidence="11" id="KW-1185">Reference proteome</keyword>
<comment type="caution">
    <text evidence="10">The sequence shown here is derived from an EMBL/GenBank/DDBJ whole genome shotgun (WGS) entry which is preliminary data.</text>
</comment>
<evidence type="ECO:0000256" key="4">
    <source>
        <dbReference type="ARBA" id="ARBA00022857"/>
    </source>
</evidence>
<keyword evidence="4 7" id="KW-0521">NADP</keyword>
<feature type="binding site" description="in other chain" evidence="8">
    <location>
        <begin position="10"/>
        <end position="12"/>
    </location>
    <ligand>
        <name>FMN</name>
        <dbReference type="ChEBI" id="CHEBI:58210"/>
        <note>ligand shared between dimeric partners</note>
    </ligand>
</feature>
<dbReference type="Proteomes" id="UP000247922">
    <property type="component" value="Unassembled WGS sequence"/>
</dbReference>
<feature type="binding site" evidence="8">
    <location>
        <position position="39"/>
    </location>
    <ligand>
        <name>FMN</name>
        <dbReference type="ChEBI" id="CHEBI:58210"/>
        <note>ligand shared between dimeric partners</note>
    </ligand>
</feature>
<sequence>MNIEQLIKERRSISLFEDKPVAVEEIKAMLKTAAFVPNHKMTQPWRFTIITGETKSQLAELAGTFMAKGKTGEDKTRAYQKAYETFDQVPVYLMVFMGESHLLKRREEDYASTSLIIHNLSLIGWERGLGLIWKTGPLTETEPFRDLIGIKPGEKFVGMLQMGYPKKVPKTLPRIDLEARIDHLN</sequence>
<keyword evidence="6 7" id="KW-0520">NAD</keyword>
<evidence type="ECO:0000313" key="11">
    <source>
        <dbReference type="Proteomes" id="UP000247922"/>
    </source>
</evidence>
<dbReference type="OrthoDB" id="9804207at2"/>
<dbReference type="Gene3D" id="3.40.109.10">
    <property type="entry name" value="NADH Oxidase"/>
    <property type="match status" value="1"/>
</dbReference>
<organism evidence="10 11">
    <name type="scientific">Streptohalobacillus salinus</name>
    <dbReference type="NCBI Taxonomy" id="621096"/>
    <lineage>
        <taxon>Bacteria</taxon>
        <taxon>Bacillati</taxon>
        <taxon>Bacillota</taxon>
        <taxon>Bacilli</taxon>
        <taxon>Bacillales</taxon>
        <taxon>Bacillaceae</taxon>
        <taxon>Streptohalobacillus</taxon>
    </lineage>
</organism>
<evidence type="ECO:0000313" key="10">
    <source>
        <dbReference type="EMBL" id="PXW92133.1"/>
    </source>
</evidence>
<gene>
    <name evidence="10" type="ORF">DES38_103150</name>
</gene>
<dbReference type="InterPro" id="IPR026021">
    <property type="entry name" value="YdjA-like"/>
</dbReference>
<feature type="domain" description="Nitroreductase" evidence="9">
    <location>
        <begin position="7"/>
        <end position="164"/>
    </location>
</feature>
<evidence type="ECO:0000256" key="5">
    <source>
        <dbReference type="ARBA" id="ARBA00023002"/>
    </source>
</evidence>
<feature type="binding site" description="in other chain" evidence="8">
    <location>
        <begin position="133"/>
        <end position="135"/>
    </location>
    <ligand>
        <name>FMN</name>
        <dbReference type="ChEBI" id="CHEBI:58210"/>
        <note>ligand shared between dimeric partners</note>
    </ligand>
</feature>
<evidence type="ECO:0000256" key="2">
    <source>
        <dbReference type="ARBA" id="ARBA00022630"/>
    </source>
</evidence>
<dbReference type="CDD" id="cd02135">
    <property type="entry name" value="YdjA-like"/>
    <property type="match status" value="1"/>
</dbReference>
<keyword evidence="2 7" id="KW-0285">Flavoprotein</keyword>
<evidence type="ECO:0000256" key="1">
    <source>
        <dbReference type="ARBA" id="ARBA00007118"/>
    </source>
</evidence>
<accession>A0A2V3WFV3</accession>
<dbReference type="EMBL" id="QJJR01000003">
    <property type="protein sequence ID" value="PXW92133.1"/>
    <property type="molecule type" value="Genomic_DNA"/>
</dbReference>
<evidence type="ECO:0000256" key="6">
    <source>
        <dbReference type="ARBA" id="ARBA00023027"/>
    </source>
</evidence>
<dbReference type="RefSeq" id="WP_110250766.1">
    <property type="nucleotide sequence ID" value="NZ_QJJR01000003.1"/>
</dbReference>
<comment type="cofactor">
    <cofactor evidence="8">
        <name>FMN</name>
        <dbReference type="ChEBI" id="CHEBI:58210"/>
    </cofactor>
    <text evidence="8">Binds 1 FMN per subunit.</text>
</comment>
<evidence type="ECO:0000256" key="8">
    <source>
        <dbReference type="PIRSR" id="PIRSR000232-1"/>
    </source>
</evidence>
<dbReference type="InterPro" id="IPR029479">
    <property type="entry name" value="Nitroreductase"/>
</dbReference>
<dbReference type="InterPro" id="IPR000415">
    <property type="entry name" value="Nitroreductase-like"/>
</dbReference>
<dbReference type="PANTHER" id="PTHR43821:SF1">
    <property type="entry name" value="NAD(P)H NITROREDUCTASE YDJA-RELATED"/>
    <property type="match status" value="1"/>
</dbReference>
<dbReference type="InterPro" id="IPR052530">
    <property type="entry name" value="NAD(P)H_nitroreductase"/>
</dbReference>
<evidence type="ECO:0000259" key="9">
    <source>
        <dbReference type="Pfam" id="PF00881"/>
    </source>
</evidence>
<evidence type="ECO:0000256" key="3">
    <source>
        <dbReference type="ARBA" id="ARBA00022643"/>
    </source>
</evidence>
<evidence type="ECO:0000256" key="7">
    <source>
        <dbReference type="PIRNR" id="PIRNR000232"/>
    </source>
</evidence>
<dbReference type="SUPFAM" id="SSF55469">
    <property type="entry name" value="FMN-dependent nitroreductase-like"/>
    <property type="match status" value="1"/>
</dbReference>
<comment type="similarity">
    <text evidence="1 7">Belongs to the nitroreductase family.</text>
</comment>
<keyword evidence="5 7" id="KW-0560">Oxidoreductase</keyword>
<dbReference type="PIRSF" id="PIRSF000232">
    <property type="entry name" value="YdjA"/>
    <property type="match status" value="1"/>
</dbReference>
<dbReference type="GO" id="GO:0016491">
    <property type="term" value="F:oxidoreductase activity"/>
    <property type="evidence" value="ECO:0007669"/>
    <property type="project" value="UniProtKB-UniRule"/>
</dbReference>
<reference evidence="10 11" key="1">
    <citation type="submission" date="2018-05" db="EMBL/GenBank/DDBJ databases">
        <title>Genomic Encyclopedia of Type Strains, Phase IV (KMG-IV): sequencing the most valuable type-strain genomes for metagenomic binning, comparative biology and taxonomic classification.</title>
        <authorList>
            <person name="Goeker M."/>
        </authorList>
    </citation>
    <scope>NUCLEOTIDE SEQUENCE [LARGE SCALE GENOMIC DNA]</scope>
    <source>
        <strain evidence="10 11">DSM 22440</strain>
    </source>
</reference>
<keyword evidence="3 7" id="KW-0288">FMN</keyword>
<protein>
    <recommendedName>
        <fullName evidence="7">Putative NAD(P)H nitroreductase</fullName>
        <ecNumber evidence="7">1.-.-.-</ecNumber>
    </recommendedName>
</protein>
<dbReference type="PANTHER" id="PTHR43821">
    <property type="entry name" value="NAD(P)H NITROREDUCTASE YDJA-RELATED"/>
    <property type="match status" value="1"/>
</dbReference>
<dbReference type="Pfam" id="PF00881">
    <property type="entry name" value="Nitroreductase"/>
    <property type="match status" value="1"/>
</dbReference>
<proteinExistence type="inferred from homology"/>
<dbReference type="EC" id="1.-.-.-" evidence="7"/>
<name>A0A2V3WFV3_9BACI</name>
<dbReference type="AlphaFoldDB" id="A0A2V3WFV3"/>